<dbReference type="Proteomes" id="UP000824782">
    <property type="component" value="Unassembled WGS sequence"/>
</dbReference>
<protein>
    <recommendedName>
        <fullName evidence="4">Tumor protein p53</fullName>
    </recommendedName>
</protein>
<evidence type="ECO:0008006" key="4">
    <source>
        <dbReference type="Google" id="ProtNLM"/>
    </source>
</evidence>
<dbReference type="AlphaFoldDB" id="A0AAV7B154"/>
<gene>
    <name evidence="2" type="ORF">GDO81_012821</name>
</gene>
<dbReference type="EMBL" id="WNYA01000006">
    <property type="protein sequence ID" value="KAG8565355.1"/>
    <property type="molecule type" value="Genomic_DNA"/>
</dbReference>
<evidence type="ECO:0000313" key="3">
    <source>
        <dbReference type="Proteomes" id="UP000824782"/>
    </source>
</evidence>
<reference evidence="2" key="1">
    <citation type="thesis" date="2020" institute="ProQuest LLC" country="789 East Eisenhower Parkway, Ann Arbor, MI, USA">
        <title>Comparative Genomics and Chromosome Evolution.</title>
        <authorList>
            <person name="Mudd A.B."/>
        </authorList>
    </citation>
    <scope>NUCLEOTIDE SEQUENCE</scope>
    <source>
        <strain evidence="2">237g6f4</strain>
        <tissue evidence="2">Blood</tissue>
    </source>
</reference>
<comment type="caution">
    <text evidence="2">The sequence shown here is derived from an EMBL/GenBank/DDBJ whole genome shotgun (WGS) entry which is preliminary data.</text>
</comment>
<proteinExistence type="predicted"/>
<organism evidence="2 3">
    <name type="scientific">Engystomops pustulosus</name>
    <name type="common">Tungara frog</name>
    <name type="synonym">Physalaemus pustulosus</name>
    <dbReference type="NCBI Taxonomy" id="76066"/>
    <lineage>
        <taxon>Eukaryota</taxon>
        <taxon>Metazoa</taxon>
        <taxon>Chordata</taxon>
        <taxon>Craniata</taxon>
        <taxon>Vertebrata</taxon>
        <taxon>Euteleostomi</taxon>
        <taxon>Amphibia</taxon>
        <taxon>Batrachia</taxon>
        <taxon>Anura</taxon>
        <taxon>Neobatrachia</taxon>
        <taxon>Hyloidea</taxon>
        <taxon>Leptodactylidae</taxon>
        <taxon>Leiuperinae</taxon>
        <taxon>Engystomops</taxon>
    </lineage>
</organism>
<evidence type="ECO:0000256" key="1">
    <source>
        <dbReference type="SAM" id="MobiDB-lite"/>
    </source>
</evidence>
<feature type="region of interest" description="Disordered" evidence="1">
    <location>
        <begin position="40"/>
        <end position="65"/>
    </location>
</feature>
<sequence>MRKFVLSGSVQTVKGEASDEDEETEYFDAMEDAPAFITVTTDPKQHRRSGSNLSSASGGHPDDWHLEDNVSVVFITKMRG</sequence>
<accession>A0AAV7B154</accession>
<name>A0AAV7B154_ENGPU</name>
<keyword evidence="3" id="KW-1185">Reference proteome</keyword>
<evidence type="ECO:0000313" key="2">
    <source>
        <dbReference type="EMBL" id="KAG8565355.1"/>
    </source>
</evidence>